<proteinExistence type="predicted"/>
<gene>
    <name evidence="2" type="ORF">E2562_016487</name>
</gene>
<accession>A0A6G1BLL5</accession>
<protein>
    <submittedName>
        <fullName evidence="2">Uncharacterized protein</fullName>
    </submittedName>
</protein>
<reference evidence="2 3" key="1">
    <citation type="submission" date="2019-11" db="EMBL/GenBank/DDBJ databases">
        <title>Whole genome sequence of Oryza granulata.</title>
        <authorList>
            <person name="Li W."/>
        </authorList>
    </citation>
    <scope>NUCLEOTIDE SEQUENCE [LARGE SCALE GENOMIC DNA]</scope>
    <source>
        <strain evidence="3">cv. Menghai</strain>
        <tissue evidence="2">Leaf</tissue>
    </source>
</reference>
<name>A0A6G1BLL5_9ORYZ</name>
<evidence type="ECO:0000313" key="3">
    <source>
        <dbReference type="Proteomes" id="UP000479710"/>
    </source>
</evidence>
<dbReference type="Proteomes" id="UP000479710">
    <property type="component" value="Unassembled WGS sequence"/>
</dbReference>
<evidence type="ECO:0000313" key="2">
    <source>
        <dbReference type="EMBL" id="KAF0888691.1"/>
    </source>
</evidence>
<sequence>MSRLSRFLMDLWKTQWPYGEGIGSGSCREGRQQNASFSVHRSSDEKRRNVPGLGGGCTDTV</sequence>
<organism evidence="2 3">
    <name type="scientific">Oryza meyeriana var. granulata</name>
    <dbReference type="NCBI Taxonomy" id="110450"/>
    <lineage>
        <taxon>Eukaryota</taxon>
        <taxon>Viridiplantae</taxon>
        <taxon>Streptophyta</taxon>
        <taxon>Embryophyta</taxon>
        <taxon>Tracheophyta</taxon>
        <taxon>Spermatophyta</taxon>
        <taxon>Magnoliopsida</taxon>
        <taxon>Liliopsida</taxon>
        <taxon>Poales</taxon>
        <taxon>Poaceae</taxon>
        <taxon>BOP clade</taxon>
        <taxon>Oryzoideae</taxon>
        <taxon>Oryzeae</taxon>
        <taxon>Oryzinae</taxon>
        <taxon>Oryza</taxon>
        <taxon>Oryza meyeriana</taxon>
    </lineage>
</organism>
<dbReference type="AlphaFoldDB" id="A0A6G1BLL5"/>
<feature type="region of interest" description="Disordered" evidence="1">
    <location>
        <begin position="23"/>
        <end position="61"/>
    </location>
</feature>
<dbReference type="EMBL" id="SPHZ02000012">
    <property type="protein sequence ID" value="KAF0888691.1"/>
    <property type="molecule type" value="Genomic_DNA"/>
</dbReference>
<comment type="caution">
    <text evidence="2">The sequence shown here is derived from an EMBL/GenBank/DDBJ whole genome shotgun (WGS) entry which is preliminary data.</text>
</comment>
<evidence type="ECO:0000256" key="1">
    <source>
        <dbReference type="SAM" id="MobiDB-lite"/>
    </source>
</evidence>
<keyword evidence="3" id="KW-1185">Reference proteome</keyword>
<feature type="compositionally biased region" description="Gly residues" evidence="1">
    <location>
        <begin position="52"/>
        <end position="61"/>
    </location>
</feature>